<name>A0A4Y6UH54_9PROT</name>
<dbReference type="EMBL" id="CP038141">
    <property type="protein sequence ID" value="QDH16344.1"/>
    <property type="molecule type" value="Genomic_DNA"/>
</dbReference>
<accession>A0A4Y6UH54</accession>
<gene>
    <name evidence="1" type="ORF">E3D00_01235</name>
</gene>
<dbReference type="OrthoDB" id="6675971at2"/>
<reference evidence="1 2" key="1">
    <citation type="submission" date="2019-03" db="EMBL/GenBank/DDBJ databases">
        <title>The complete genome sequence of Swingsia samuiensis NBRC107927(T).</title>
        <authorList>
            <person name="Chua K.-O."/>
            <person name="Chan K.-G."/>
            <person name="See-Too W.-S."/>
        </authorList>
    </citation>
    <scope>NUCLEOTIDE SEQUENCE [LARGE SCALE GENOMIC DNA]</scope>
    <source>
        <strain evidence="1 2">AH83</strain>
    </source>
</reference>
<sequence>MQNRSSDINSPLKLTKTQIDKLNVDTLGGTTNAYRGYQDMISFLQDAISTGTNTLDAASTFWYQQAITINGNDPTSFGNIFIHTATSYGLAWDGKSVDFQTLSNKIGLSVVSGTLKTGSLQQINSMLEDDIGTSLKYGGMTPGGWGGSFYYWNTPFQGKQTVGDAIMADTAQYDKFIATTANAVAVTGNMAIQQLGLSFHAGSISDEVNEFLNILNVGVPTIVSSSVEEGVKAEVLARAFEEDVLGQSAAGDPNFINGHVYLGKNWLTGEGTWMATSRVDSSPEKVTSNQELDALRATRIQEQDTKSGNASTNIFDTAIKTASAAATGKISLPSELQKAPGAVLTSKTQIPDVMLNLPALPQNLVNDTLKNIVSDLSHGAGDFLSPFVNVVGSGFTDVLNLAGGILNTATQASHIPSTGTMSSTHNVTITPAQHNTLFPSLFS</sequence>
<evidence type="ECO:0000313" key="2">
    <source>
        <dbReference type="Proteomes" id="UP000316313"/>
    </source>
</evidence>
<dbReference type="RefSeq" id="WP_141459221.1">
    <property type="nucleotide sequence ID" value="NZ_CP038141.1"/>
</dbReference>
<keyword evidence="2" id="KW-1185">Reference proteome</keyword>
<protein>
    <submittedName>
        <fullName evidence="1">Uncharacterized protein</fullName>
    </submittedName>
</protein>
<dbReference type="KEGG" id="ssam:E3D00_01235"/>
<evidence type="ECO:0000313" key="1">
    <source>
        <dbReference type="EMBL" id="QDH16344.1"/>
    </source>
</evidence>
<dbReference type="Proteomes" id="UP000316313">
    <property type="component" value="Chromosome"/>
</dbReference>
<proteinExistence type="predicted"/>
<organism evidence="1 2">
    <name type="scientific">Swingsia samuiensis</name>
    <dbReference type="NCBI Taxonomy" id="1293412"/>
    <lineage>
        <taxon>Bacteria</taxon>
        <taxon>Pseudomonadati</taxon>
        <taxon>Pseudomonadota</taxon>
        <taxon>Alphaproteobacteria</taxon>
        <taxon>Acetobacterales</taxon>
        <taxon>Acetobacteraceae</taxon>
        <taxon>Swingsia</taxon>
    </lineage>
</organism>
<dbReference type="AlphaFoldDB" id="A0A4Y6UH54"/>